<dbReference type="CDD" id="cd07389">
    <property type="entry name" value="MPP_PhoD"/>
    <property type="match status" value="1"/>
</dbReference>
<dbReference type="InParanoid" id="A0A7X0MUV0"/>
<accession>A0A7X0MUV0</accession>
<evidence type="ECO:0000313" key="2">
    <source>
        <dbReference type="Proteomes" id="UP000528457"/>
    </source>
</evidence>
<keyword evidence="2" id="KW-1185">Reference proteome</keyword>
<dbReference type="PANTHER" id="PTHR37031">
    <property type="entry name" value="METALLOPHOSPHATASE BINDING DOMAIN PROTEIN"/>
    <property type="match status" value="1"/>
</dbReference>
<dbReference type="Gene3D" id="3.60.21.70">
    <property type="entry name" value="PhoD-like phosphatase"/>
    <property type="match status" value="1"/>
</dbReference>
<gene>
    <name evidence="1" type="ORF">HNR48_000961</name>
</gene>
<evidence type="ECO:0000313" key="1">
    <source>
        <dbReference type="EMBL" id="MBB6520683.1"/>
    </source>
</evidence>
<dbReference type="InterPro" id="IPR018946">
    <property type="entry name" value="PhoD-like_MPP"/>
</dbReference>
<sequence>MPTPHELPDVLAGPILRHIDQDTFTLWLATRKPLQGQLLLSDEQGQEQQFEIDDRICDSIQLGQHCFIHLLQVSTELSSEQDYFYQLSDLEEANHSALCYPGDKRIRFRRKAEIDRIWHGSCRKPHHPQRDAMASMDDRLAQMDNSEDRPALLMMSGDQIYADDVAGPTLAAIHQIIEHLGLFSESWEGAMANSQDALLEHPYCYYQREKLLPQDKSNQEVTDSFFRGARKPIFTSAGAHNHLITLAESIAMYLLCWSPSLWELIDWQEARNRIPEAYLERYDREKQILDGFIRELPKVQRVLASLPCYMIFDDHDVTDDWNLTRGWEEAAYNNPLSRRIIGNTLIAYWICQGWGNQPETLQALRDSTRHCFQSTGIAKHETLIDIVLDWEHWHYCIDTKPKMIVLDTRTHRWRSESSPGKPSGLMDWESLSELQQELIGEDAVIMVSPAPVFGVKLIEVIQRIFTFFGKPLLVDAENWMAHPGAANVMLNIFLHGKTPPNFIILSGDVHYSFAYDITLRFRKNSPRILQATASGFKNAFPGTLLSWLDRLNRLFYGSRSPLNWFTQRRRMRIRHRRPNDQKSRTLYNQAGYGELLLADKIEDVEVKVHASNGETVMFFD</sequence>
<reference evidence="1 2" key="1">
    <citation type="submission" date="2020-08" db="EMBL/GenBank/DDBJ databases">
        <title>Genomic Encyclopedia of Type Strains, Phase IV (KMG-IV): sequencing the most valuable type-strain genomes for metagenomic binning, comparative biology and taxonomic classification.</title>
        <authorList>
            <person name="Goeker M."/>
        </authorList>
    </citation>
    <scope>NUCLEOTIDE SEQUENCE [LARGE SCALE GENOMIC DNA]</scope>
    <source>
        <strain evidence="1 2">DSM 22368</strain>
    </source>
</reference>
<dbReference type="InterPro" id="IPR038607">
    <property type="entry name" value="PhoD-like_sf"/>
</dbReference>
<dbReference type="EMBL" id="JACHHT010000001">
    <property type="protein sequence ID" value="MBB6520683.1"/>
    <property type="molecule type" value="Genomic_DNA"/>
</dbReference>
<dbReference type="RefSeq" id="WP_166850531.1">
    <property type="nucleotide sequence ID" value="NZ_JAAONY010000001.1"/>
</dbReference>
<evidence type="ECO:0008006" key="3">
    <source>
        <dbReference type="Google" id="ProtNLM"/>
    </source>
</evidence>
<dbReference type="AlphaFoldDB" id="A0A7X0MUV0"/>
<comment type="caution">
    <text evidence="1">The sequence shown here is derived from an EMBL/GenBank/DDBJ whole genome shotgun (WGS) entry which is preliminary data.</text>
</comment>
<dbReference type="Proteomes" id="UP000528457">
    <property type="component" value="Unassembled WGS sequence"/>
</dbReference>
<dbReference type="SUPFAM" id="SSF56300">
    <property type="entry name" value="Metallo-dependent phosphatases"/>
    <property type="match status" value="1"/>
</dbReference>
<protein>
    <recommendedName>
        <fullName evidence="3">Alkaline phosphatase family protein</fullName>
    </recommendedName>
</protein>
<dbReference type="PANTHER" id="PTHR37031:SF2">
    <property type="entry name" value="PHOD-LIKE PHOSPHATASE METALLOPHOSPHATASE DOMAIN-CONTAINING PROTEIN"/>
    <property type="match status" value="1"/>
</dbReference>
<name>A0A7X0MUV0_9GAMM</name>
<dbReference type="InterPro" id="IPR029052">
    <property type="entry name" value="Metallo-depent_PP-like"/>
</dbReference>
<proteinExistence type="predicted"/>
<organism evidence="1 2">
    <name type="scientific">Pseudoteredinibacter isoporae</name>
    <dbReference type="NCBI Taxonomy" id="570281"/>
    <lineage>
        <taxon>Bacteria</taxon>
        <taxon>Pseudomonadati</taxon>
        <taxon>Pseudomonadota</taxon>
        <taxon>Gammaproteobacteria</taxon>
        <taxon>Cellvibrionales</taxon>
        <taxon>Cellvibrionaceae</taxon>
        <taxon>Pseudoteredinibacter</taxon>
    </lineage>
</organism>